<feature type="region of interest" description="Disordered" evidence="1">
    <location>
        <begin position="363"/>
        <end position="382"/>
    </location>
</feature>
<feature type="region of interest" description="Disordered" evidence="1">
    <location>
        <begin position="184"/>
        <end position="225"/>
    </location>
</feature>
<sequence>MEIAAACVLLNITNNVANKIIGYNNQDEWSPPIALGPEVPLCSPNLLLMNRFTPNIPMPTLYSGDYYRKPKLSVIEILLYNMAALLAGVAAGYDVRMSNVSPVHPMLQPPSILNSMDVASEPDENEFAATSDRTLGRNTYHGPTKHTRPMLTAMTLVPDDTPLRHIDSPQHFLPSTISTTSGLGSNFTTNTSSGLSSSLGGVSTLPPTPSPRRKTSVSSFTDNNTSDYAERDHLIRLDGRAPIYVPGDYLVRQHVPNVEKDSMQYGSGYFGSNYFPYRPEVNMAYERDCKSYPDYSTEHPRYHPEYGYEQPRPARVPQMGIAAGHRRTLSNISSQSNINQAFRSEPDELTSLYDFSHLNLSDTQRRTERPSAGPVNNLQYPNVNRIRDYENLPFHQQNHHNYPSGSQPMPPTSAHNSYDQSVLNSPNNLAFEHGGLLEQTHGNKLRSSLKKYSTSSQKINTCNSDAGTPTNPTPPDSLTSDDSSYLSAKESISSQQSRVRFSPDQQQQLYSYPHFSPQQQQSLLQANKIAFDLTNSPLPQNHFSSSSATTTPNKRMSRRHTGGDMTS</sequence>
<keyword evidence="3" id="KW-1185">Reference proteome</keyword>
<dbReference type="OrthoDB" id="339325at2759"/>
<feature type="compositionally biased region" description="Polar residues" evidence="1">
    <location>
        <begin position="490"/>
        <end position="504"/>
    </location>
</feature>
<proteinExistence type="predicted"/>
<feature type="compositionally biased region" description="Polar residues" evidence="1">
    <location>
        <begin position="535"/>
        <end position="554"/>
    </location>
</feature>
<dbReference type="AlphaFoldDB" id="A0A7R8UU75"/>
<feature type="region of interest" description="Disordered" evidence="1">
    <location>
        <begin position="447"/>
        <end position="504"/>
    </location>
</feature>
<gene>
    <name evidence="2" type="ORF">HERILL_LOCUS9858</name>
</gene>
<feature type="compositionally biased region" description="Polar residues" evidence="1">
    <location>
        <begin position="450"/>
        <end position="467"/>
    </location>
</feature>
<feature type="compositionally biased region" description="Polar residues" evidence="1">
    <location>
        <begin position="395"/>
        <end position="428"/>
    </location>
</feature>
<evidence type="ECO:0000256" key="1">
    <source>
        <dbReference type="SAM" id="MobiDB-lite"/>
    </source>
</evidence>
<dbReference type="Proteomes" id="UP000594454">
    <property type="component" value="Chromosome 4"/>
</dbReference>
<organism evidence="2 3">
    <name type="scientific">Hermetia illucens</name>
    <name type="common">Black soldier fly</name>
    <dbReference type="NCBI Taxonomy" id="343691"/>
    <lineage>
        <taxon>Eukaryota</taxon>
        <taxon>Metazoa</taxon>
        <taxon>Ecdysozoa</taxon>
        <taxon>Arthropoda</taxon>
        <taxon>Hexapoda</taxon>
        <taxon>Insecta</taxon>
        <taxon>Pterygota</taxon>
        <taxon>Neoptera</taxon>
        <taxon>Endopterygota</taxon>
        <taxon>Diptera</taxon>
        <taxon>Brachycera</taxon>
        <taxon>Stratiomyomorpha</taxon>
        <taxon>Stratiomyidae</taxon>
        <taxon>Hermetiinae</taxon>
        <taxon>Hermetia</taxon>
    </lineage>
</organism>
<evidence type="ECO:0000313" key="2">
    <source>
        <dbReference type="EMBL" id="CAD7087134.1"/>
    </source>
</evidence>
<feature type="region of interest" description="Disordered" evidence="1">
    <location>
        <begin position="535"/>
        <end position="567"/>
    </location>
</feature>
<evidence type="ECO:0000313" key="3">
    <source>
        <dbReference type="Proteomes" id="UP000594454"/>
    </source>
</evidence>
<feature type="compositionally biased region" description="Low complexity" evidence="1">
    <location>
        <begin position="184"/>
        <end position="205"/>
    </location>
</feature>
<dbReference type="EMBL" id="LR899012">
    <property type="protein sequence ID" value="CAD7087134.1"/>
    <property type="molecule type" value="Genomic_DNA"/>
</dbReference>
<name>A0A7R8UU75_HERIL</name>
<reference evidence="2 3" key="1">
    <citation type="submission" date="2020-11" db="EMBL/GenBank/DDBJ databases">
        <authorList>
            <person name="Wallbank WR R."/>
            <person name="Pardo Diaz C."/>
            <person name="Kozak K."/>
            <person name="Martin S."/>
            <person name="Jiggins C."/>
            <person name="Moest M."/>
            <person name="Warren A I."/>
            <person name="Generalovic N T."/>
            <person name="Byers J.R.P. K."/>
            <person name="Montejo-Kovacevich G."/>
            <person name="Yen C E."/>
        </authorList>
    </citation>
    <scope>NUCLEOTIDE SEQUENCE [LARGE SCALE GENOMIC DNA]</scope>
</reference>
<feature type="region of interest" description="Disordered" evidence="1">
    <location>
        <begin position="127"/>
        <end position="146"/>
    </location>
</feature>
<feature type="region of interest" description="Disordered" evidence="1">
    <location>
        <begin position="395"/>
        <end position="429"/>
    </location>
</feature>
<accession>A0A7R8UU75</accession>
<protein>
    <submittedName>
        <fullName evidence="2">Uncharacterized protein</fullName>
    </submittedName>
</protein>
<feature type="compositionally biased region" description="Polar residues" evidence="1">
    <location>
        <begin position="216"/>
        <end position="225"/>
    </location>
</feature>
<dbReference type="InParanoid" id="A0A7R8UU75"/>